<dbReference type="InterPro" id="IPR053044">
    <property type="entry name" value="Metallo-hydrolase/TatD-type"/>
</dbReference>
<dbReference type="OrthoDB" id="3238622at2759"/>
<comment type="caution">
    <text evidence="3">The sequence shown here is derived from an EMBL/GenBank/DDBJ whole genome shotgun (WGS) entry which is preliminary data.</text>
</comment>
<proteinExistence type="predicted"/>
<reference evidence="3 4" key="1">
    <citation type="journal article" date="2017" name="Mol. Ecol.">
        <title>Comparative and population genomic landscape of Phellinus noxius: A hypervariable fungus causing root rot in trees.</title>
        <authorList>
            <person name="Chung C.L."/>
            <person name="Lee T.J."/>
            <person name="Akiba M."/>
            <person name="Lee H.H."/>
            <person name="Kuo T.H."/>
            <person name="Liu D."/>
            <person name="Ke H.M."/>
            <person name="Yokoi T."/>
            <person name="Roa M.B."/>
            <person name="Lu M.J."/>
            <person name="Chang Y.Y."/>
            <person name="Ann P.J."/>
            <person name="Tsai J.N."/>
            <person name="Chen C.Y."/>
            <person name="Tzean S.S."/>
            <person name="Ota Y."/>
            <person name="Hattori T."/>
            <person name="Sahashi N."/>
            <person name="Liou R.F."/>
            <person name="Kikuchi T."/>
            <person name="Tsai I.J."/>
        </authorList>
    </citation>
    <scope>NUCLEOTIDE SEQUENCE [LARGE SCALE GENOMIC DNA]</scope>
    <source>
        <strain evidence="3 4">FFPRI411160</strain>
    </source>
</reference>
<evidence type="ECO:0000313" key="4">
    <source>
        <dbReference type="Proteomes" id="UP000217199"/>
    </source>
</evidence>
<feature type="domain" description="BTB" evidence="2">
    <location>
        <begin position="371"/>
        <end position="440"/>
    </location>
</feature>
<dbReference type="PANTHER" id="PTHR47345:SF1">
    <property type="entry name" value="CUT9-INTERACTING PROTEIN SCN1"/>
    <property type="match status" value="1"/>
</dbReference>
<protein>
    <submittedName>
        <fullName evidence="3">DNase family Scn1</fullName>
    </submittedName>
</protein>
<sequence>MISKPPQDVLRHVVDVHCHPTDSEIRDEVVEEMSITICAMATKPDDQALVAELANKFPAKVIPCFGYHPWFTHWISVNADINISKEDHYRSLFLGPNTETSNSSEDIDKKSLILDEMLPHLPDPVRLDDLLRSLRQRFEDYPDAMLGEVGLDRSARIPIDYHAAQRRLSPFTIPFDHQLAILEAQMSIAVEMRRNISLHSVKSHQATVDLLKRMKAKYGRKWTNISIDLHSCGLSPETWKEIENSHINVFLSLSSMINGRSPNHRKLIEVASPDRLLAESDIHDINQCTDLTWEMVLTMSEIKKWKIEERWEEDLREEEWGAVHRLEANFSRFRKGYHRESVVTGHKNVCAEHALEISKKNYHPDFSSSTADFVVRSCDGVRFKCHRLFLQESSPVFRAMLTLPQPGTNTPTSDRDTARPPSIDLPEDSTTLEILLRMIYPVSQPSIDTISTLANAFFAAEKYDMAGVISTLRLHLRDERFLNDSPMHVFAIACHFQFVAEAKAASRASLMISIHDPKNLEIFEQSGFKVADLISLHALRHKRIDGMRAFLDGERFEGNASDFACVSCSKTLQDPTWALLKASILKEMYRRPLGDTIFGSEFLKSNPIQFFINSKCEECQERLIYEKGKTLAMISEFLKTLPESIDISCTK</sequence>
<dbReference type="PROSITE" id="PS50097">
    <property type="entry name" value="BTB"/>
    <property type="match status" value="1"/>
</dbReference>
<name>A0A286URB4_9AGAM</name>
<dbReference type="EMBL" id="NBII01000002">
    <property type="protein sequence ID" value="PAV22074.1"/>
    <property type="molecule type" value="Genomic_DNA"/>
</dbReference>
<dbReference type="PANTHER" id="PTHR47345">
    <property type="entry name" value="CUT9-INTERACTING PROTEIN SCN1"/>
    <property type="match status" value="1"/>
</dbReference>
<dbReference type="SUPFAM" id="SSF51556">
    <property type="entry name" value="Metallo-dependent hydrolases"/>
    <property type="match status" value="1"/>
</dbReference>
<dbReference type="InterPro" id="IPR000210">
    <property type="entry name" value="BTB/POZ_dom"/>
</dbReference>
<dbReference type="Pfam" id="PF01026">
    <property type="entry name" value="TatD_DNase"/>
    <property type="match status" value="1"/>
</dbReference>
<dbReference type="Gene3D" id="3.30.710.10">
    <property type="entry name" value="Potassium Channel Kv1.1, Chain A"/>
    <property type="match status" value="1"/>
</dbReference>
<keyword evidence="4" id="KW-1185">Reference proteome</keyword>
<dbReference type="InterPro" id="IPR011333">
    <property type="entry name" value="SKP1/BTB/POZ_sf"/>
</dbReference>
<dbReference type="Pfam" id="PF00651">
    <property type="entry name" value="BTB"/>
    <property type="match status" value="1"/>
</dbReference>
<dbReference type="AlphaFoldDB" id="A0A286URB4"/>
<accession>A0A286URB4</accession>
<dbReference type="SUPFAM" id="SSF54695">
    <property type="entry name" value="POZ domain"/>
    <property type="match status" value="1"/>
</dbReference>
<evidence type="ECO:0000313" key="3">
    <source>
        <dbReference type="EMBL" id="PAV22074.1"/>
    </source>
</evidence>
<dbReference type="Proteomes" id="UP000217199">
    <property type="component" value="Unassembled WGS sequence"/>
</dbReference>
<evidence type="ECO:0000256" key="1">
    <source>
        <dbReference type="SAM" id="MobiDB-lite"/>
    </source>
</evidence>
<dbReference type="InterPro" id="IPR032466">
    <property type="entry name" value="Metal_Hydrolase"/>
</dbReference>
<evidence type="ECO:0000259" key="2">
    <source>
        <dbReference type="PROSITE" id="PS50097"/>
    </source>
</evidence>
<dbReference type="SMART" id="SM00225">
    <property type="entry name" value="BTB"/>
    <property type="match status" value="1"/>
</dbReference>
<dbReference type="CDD" id="cd18186">
    <property type="entry name" value="BTB_POZ_ZBTB_KLHL-like"/>
    <property type="match status" value="1"/>
</dbReference>
<gene>
    <name evidence="3" type="ORF">PNOK_0203100</name>
</gene>
<organism evidence="3 4">
    <name type="scientific">Pyrrhoderma noxium</name>
    <dbReference type="NCBI Taxonomy" id="2282107"/>
    <lineage>
        <taxon>Eukaryota</taxon>
        <taxon>Fungi</taxon>
        <taxon>Dikarya</taxon>
        <taxon>Basidiomycota</taxon>
        <taxon>Agaricomycotina</taxon>
        <taxon>Agaricomycetes</taxon>
        <taxon>Hymenochaetales</taxon>
        <taxon>Hymenochaetaceae</taxon>
        <taxon>Pyrrhoderma</taxon>
    </lineage>
</organism>
<dbReference type="GO" id="GO:0016788">
    <property type="term" value="F:hydrolase activity, acting on ester bonds"/>
    <property type="evidence" value="ECO:0007669"/>
    <property type="project" value="InterPro"/>
</dbReference>
<dbReference type="Gene3D" id="3.20.20.140">
    <property type="entry name" value="Metal-dependent hydrolases"/>
    <property type="match status" value="1"/>
</dbReference>
<dbReference type="InParanoid" id="A0A286URB4"/>
<feature type="region of interest" description="Disordered" evidence="1">
    <location>
        <begin position="403"/>
        <end position="423"/>
    </location>
</feature>
<dbReference type="InterPro" id="IPR001130">
    <property type="entry name" value="TatD-like"/>
</dbReference>